<evidence type="ECO:0000313" key="3">
    <source>
        <dbReference type="Proteomes" id="UP000663814"/>
    </source>
</evidence>
<accession>A0ABS7XD22</accession>
<feature type="signal peptide" evidence="1">
    <location>
        <begin position="1"/>
        <end position="22"/>
    </location>
</feature>
<dbReference type="RefSeq" id="WP_205312107.1">
    <property type="nucleotide sequence ID" value="NZ_JAERPS020000007.1"/>
</dbReference>
<proteinExistence type="predicted"/>
<evidence type="ECO:0008006" key="4">
    <source>
        <dbReference type="Google" id="ProtNLM"/>
    </source>
</evidence>
<keyword evidence="1" id="KW-0732">Signal</keyword>
<dbReference type="EMBL" id="JAERPS020000007">
    <property type="protein sequence ID" value="MBZ9613458.1"/>
    <property type="molecule type" value="Genomic_DNA"/>
</dbReference>
<keyword evidence="3" id="KW-1185">Reference proteome</keyword>
<gene>
    <name evidence="2" type="ORF">I4W93_017845</name>
</gene>
<protein>
    <recommendedName>
        <fullName evidence="4">DUF945 domain-containing protein</fullName>
    </recommendedName>
</protein>
<name>A0ABS7XD22_9GAMM</name>
<evidence type="ECO:0000313" key="2">
    <source>
        <dbReference type="EMBL" id="MBZ9613458.1"/>
    </source>
</evidence>
<evidence type="ECO:0000256" key="1">
    <source>
        <dbReference type="SAM" id="SignalP"/>
    </source>
</evidence>
<sequence length="316" mass="34204">MKKSLIALLVIGAAAAGGVYYANTLAEDAIKQQFEQANQSYRDMAELGDAPEISMAYTDISANVLTSSYSISGMSFSLGEMGTVATIDLIQAKGLKPQSLSDKGSATVTGIKAAPALLQMLPPNTSAYLQSLALHGEYNYAYNDNGELMFTQQTRINDEFAFNYSFSFAQMQQLWQFAREISALPPEQQQALVTDETYISNILEKLATGAVKDGVITIENNGFIERTLAMTAEMGQTPDFATAQGIALANIATIEQIPAEMKQSLSDFISKPEKLTLSFGFAEPLQFAKVQSGELAEHMVSPEAMIKFASVKLHAN</sequence>
<reference evidence="2 3" key="2">
    <citation type="submission" date="2021-08" db="EMBL/GenBank/DDBJ databases">
        <title>Rheinheimera aquimaris sp. nov., isolated from seawater of the East Sea in Korea.</title>
        <authorList>
            <person name="Kim K.H."/>
            <person name="Wenting R."/>
            <person name="Kim K.R."/>
            <person name="Jeon C.O."/>
        </authorList>
    </citation>
    <scope>NUCLEOTIDE SEQUENCE [LARGE SCALE GENOMIC DNA]</scope>
    <source>
        <strain evidence="2 3">MA-13</strain>
    </source>
</reference>
<reference evidence="2 3" key="1">
    <citation type="submission" date="2020-12" db="EMBL/GenBank/DDBJ databases">
        <authorList>
            <person name="Ruan W."/>
            <person name="Khan S.A."/>
            <person name="Jeon C.O."/>
        </authorList>
    </citation>
    <scope>NUCLEOTIDE SEQUENCE [LARGE SCALE GENOMIC DNA]</scope>
    <source>
        <strain evidence="2 3">MA-13</strain>
    </source>
</reference>
<feature type="chain" id="PRO_5046583350" description="DUF945 domain-containing protein" evidence="1">
    <location>
        <begin position="23"/>
        <end position="316"/>
    </location>
</feature>
<organism evidence="2 3">
    <name type="scientific">Rheinheimera maricola</name>
    <dbReference type="NCBI Taxonomy" id="2793282"/>
    <lineage>
        <taxon>Bacteria</taxon>
        <taxon>Pseudomonadati</taxon>
        <taxon>Pseudomonadota</taxon>
        <taxon>Gammaproteobacteria</taxon>
        <taxon>Chromatiales</taxon>
        <taxon>Chromatiaceae</taxon>
        <taxon>Rheinheimera</taxon>
    </lineage>
</organism>
<dbReference type="Proteomes" id="UP000663814">
    <property type="component" value="Unassembled WGS sequence"/>
</dbReference>
<comment type="caution">
    <text evidence="2">The sequence shown here is derived from an EMBL/GenBank/DDBJ whole genome shotgun (WGS) entry which is preliminary data.</text>
</comment>